<evidence type="ECO:0000313" key="3">
    <source>
        <dbReference type="EMBL" id="KAF3445949.1"/>
    </source>
</evidence>
<protein>
    <submittedName>
        <fullName evidence="3">Uncharacterized protein</fullName>
    </submittedName>
</protein>
<proteinExistence type="predicted"/>
<evidence type="ECO:0000256" key="1">
    <source>
        <dbReference type="SAM" id="Coils"/>
    </source>
</evidence>
<sequence length="202" mass="23282">MHIMSSKRKKDVGVRSSVEPGHPLPSDPFPGSWKIWMLGMIVAVILPFWKNKWGSLQKFEKELERAEEVVEMVEKLAEDVENVADDIGDHLPEGTKLRKAALFVENVAKETVKDAKLAEQFINKQPSHHYHHRHLLHSPQILCFSRFFHPLRPTTKLSHSFFPLFSWESDGFDVANSGESESSMEFMSKPYEIRESLSNRLL</sequence>
<organism evidence="3 4">
    <name type="scientific">Rhamnella rubrinervis</name>
    <dbReference type="NCBI Taxonomy" id="2594499"/>
    <lineage>
        <taxon>Eukaryota</taxon>
        <taxon>Viridiplantae</taxon>
        <taxon>Streptophyta</taxon>
        <taxon>Embryophyta</taxon>
        <taxon>Tracheophyta</taxon>
        <taxon>Spermatophyta</taxon>
        <taxon>Magnoliopsida</taxon>
        <taxon>eudicotyledons</taxon>
        <taxon>Gunneridae</taxon>
        <taxon>Pentapetalae</taxon>
        <taxon>rosids</taxon>
        <taxon>fabids</taxon>
        <taxon>Rosales</taxon>
        <taxon>Rhamnaceae</taxon>
        <taxon>rhamnoid group</taxon>
        <taxon>Rhamneae</taxon>
        <taxon>Rhamnella</taxon>
    </lineage>
</organism>
<feature type="coiled-coil region" evidence="1">
    <location>
        <begin position="56"/>
        <end position="86"/>
    </location>
</feature>
<dbReference type="OrthoDB" id="1927611at2759"/>
<gene>
    <name evidence="3" type="ORF">FNV43_RR11126</name>
</gene>
<name>A0A8K0H5J4_9ROSA</name>
<dbReference type="EMBL" id="VOIH02000005">
    <property type="protein sequence ID" value="KAF3445949.1"/>
    <property type="molecule type" value="Genomic_DNA"/>
</dbReference>
<evidence type="ECO:0000313" key="4">
    <source>
        <dbReference type="Proteomes" id="UP000796880"/>
    </source>
</evidence>
<reference evidence="3" key="1">
    <citation type="submission" date="2020-03" db="EMBL/GenBank/DDBJ databases">
        <title>A high-quality chromosome-level genome assembly of a woody plant with both climbing and erect habits, Rhamnella rubrinervis.</title>
        <authorList>
            <person name="Lu Z."/>
            <person name="Yang Y."/>
            <person name="Zhu X."/>
            <person name="Sun Y."/>
        </authorList>
    </citation>
    <scope>NUCLEOTIDE SEQUENCE</scope>
    <source>
        <strain evidence="3">BYM</strain>
        <tissue evidence="3">Leaf</tissue>
    </source>
</reference>
<dbReference type="PANTHER" id="PTHR33735">
    <property type="entry name" value="EXPRESSED PROTEIN"/>
    <property type="match status" value="1"/>
</dbReference>
<dbReference type="AlphaFoldDB" id="A0A8K0H5J4"/>
<accession>A0A8K0H5J4</accession>
<feature type="region of interest" description="Disordered" evidence="2">
    <location>
        <begin position="1"/>
        <end position="23"/>
    </location>
</feature>
<keyword evidence="1" id="KW-0175">Coiled coil</keyword>
<keyword evidence="4" id="KW-1185">Reference proteome</keyword>
<dbReference type="Proteomes" id="UP000796880">
    <property type="component" value="Unassembled WGS sequence"/>
</dbReference>
<evidence type="ECO:0000256" key="2">
    <source>
        <dbReference type="SAM" id="MobiDB-lite"/>
    </source>
</evidence>
<feature type="compositionally biased region" description="Basic residues" evidence="2">
    <location>
        <begin position="1"/>
        <end position="10"/>
    </location>
</feature>
<comment type="caution">
    <text evidence="3">The sequence shown here is derived from an EMBL/GenBank/DDBJ whole genome shotgun (WGS) entry which is preliminary data.</text>
</comment>
<dbReference type="PANTHER" id="PTHR33735:SF14">
    <property type="entry name" value="PHAGE CAPSID SCAFFOLDING PROTEIN (GPO) SERINE PEPTIDASE"/>
    <property type="match status" value="1"/>
</dbReference>